<protein>
    <recommendedName>
        <fullName evidence="12">Enoyl-[acyl-carrier-protein] reductase, mitochondrial</fullName>
        <ecNumber evidence="11">1.3.1.104</ecNumber>
    </recommendedName>
    <alternativeName>
        <fullName evidence="13">2-enoyl thioester reductase</fullName>
    </alternativeName>
</protein>
<dbReference type="EC" id="1.3.1.104" evidence="11"/>
<feature type="coiled-coil region" evidence="15">
    <location>
        <begin position="667"/>
        <end position="694"/>
    </location>
</feature>
<comment type="subcellular location">
    <subcellularLocation>
        <location evidence="1">Mitochondrion</location>
    </subcellularLocation>
</comment>
<dbReference type="InterPro" id="IPR011032">
    <property type="entry name" value="GroES-like_sf"/>
</dbReference>
<feature type="region of interest" description="Disordered" evidence="16">
    <location>
        <begin position="43"/>
        <end position="99"/>
    </location>
</feature>
<evidence type="ECO:0000256" key="2">
    <source>
        <dbReference type="ARBA" id="ARBA00010371"/>
    </source>
</evidence>
<dbReference type="InterPro" id="IPR013154">
    <property type="entry name" value="ADH-like_N"/>
</dbReference>
<evidence type="ECO:0000259" key="17">
    <source>
        <dbReference type="SMART" id="SM00829"/>
    </source>
</evidence>
<dbReference type="InterPro" id="IPR013149">
    <property type="entry name" value="ADH-like_C"/>
</dbReference>
<keyword evidence="3" id="KW-0444">Lipid biosynthesis</keyword>
<dbReference type="PANTHER" id="PTHR43981">
    <property type="entry name" value="ENOYL-[ACYL-CARRIER-PROTEIN] REDUCTASE, MITOCHONDRIAL"/>
    <property type="match status" value="1"/>
</dbReference>
<dbReference type="AlphaFoldDB" id="A0AAF5HZ00"/>
<dbReference type="GO" id="GO:0141148">
    <property type="term" value="F:enoyl-[acyl-carrier-protein] reductase (NADPH) activity"/>
    <property type="evidence" value="ECO:0007669"/>
    <property type="project" value="UniProtKB-EC"/>
</dbReference>
<dbReference type="InterPro" id="IPR051034">
    <property type="entry name" value="Mito_Enoyl-ACP_Reductase"/>
</dbReference>
<evidence type="ECO:0000256" key="7">
    <source>
        <dbReference type="ARBA" id="ARBA00023002"/>
    </source>
</evidence>
<dbReference type="Proteomes" id="UP000035681">
    <property type="component" value="Unplaced"/>
</dbReference>
<evidence type="ECO:0000256" key="8">
    <source>
        <dbReference type="ARBA" id="ARBA00023098"/>
    </source>
</evidence>
<feature type="compositionally biased region" description="Low complexity" evidence="16">
    <location>
        <begin position="79"/>
        <end position="91"/>
    </location>
</feature>
<feature type="domain" description="Enoyl reductase (ER)" evidence="17">
    <location>
        <begin position="505"/>
        <end position="818"/>
    </location>
</feature>
<evidence type="ECO:0000256" key="6">
    <source>
        <dbReference type="ARBA" id="ARBA00022946"/>
    </source>
</evidence>
<dbReference type="WBParaSite" id="TCONS_00003997.p1">
    <property type="protein sequence ID" value="TCONS_00003997.p1"/>
    <property type="gene ID" value="XLOC_000850"/>
</dbReference>
<evidence type="ECO:0000256" key="16">
    <source>
        <dbReference type="SAM" id="MobiDB-lite"/>
    </source>
</evidence>
<evidence type="ECO:0000256" key="15">
    <source>
        <dbReference type="SAM" id="Coils"/>
    </source>
</evidence>
<dbReference type="Pfam" id="PF00107">
    <property type="entry name" value="ADH_zinc_N"/>
    <property type="match status" value="1"/>
</dbReference>
<dbReference type="Gene3D" id="3.40.50.720">
    <property type="entry name" value="NAD(P)-binding Rossmann-like Domain"/>
    <property type="match status" value="1"/>
</dbReference>
<comment type="similarity">
    <text evidence="2">Belongs to the zinc-containing alcohol dehydrogenase family. Quinone oxidoreductase subfamily.</text>
</comment>
<comment type="catalytic activity">
    <reaction evidence="14">
        <text>a 2,3-saturated acyl-[ACP] + NADP(+) = a (2E)-enoyl-[ACP] + NADPH + H(+)</text>
        <dbReference type="Rhea" id="RHEA:22564"/>
        <dbReference type="Rhea" id="RHEA-COMP:9925"/>
        <dbReference type="Rhea" id="RHEA-COMP:9926"/>
        <dbReference type="ChEBI" id="CHEBI:15378"/>
        <dbReference type="ChEBI" id="CHEBI:57783"/>
        <dbReference type="ChEBI" id="CHEBI:58349"/>
        <dbReference type="ChEBI" id="CHEBI:78784"/>
        <dbReference type="ChEBI" id="CHEBI:78785"/>
        <dbReference type="EC" id="1.3.1.104"/>
    </reaction>
</comment>
<keyword evidence="15" id="KW-0175">Coiled coil</keyword>
<evidence type="ECO:0000313" key="18">
    <source>
        <dbReference type="Proteomes" id="UP000035681"/>
    </source>
</evidence>
<evidence type="ECO:0000256" key="14">
    <source>
        <dbReference type="ARBA" id="ARBA00048843"/>
    </source>
</evidence>
<dbReference type="SUPFAM" id="SSF51735">
    <property type="entry name" value="NAD(P)-binding Rossmann-fold domains"/>
    <property type="match status" value="1"/>
</dbReference>
<keyword evidence="18" id="KW-1185">Reference proteome</keyword>
<keyword evidence="8" id="KW-0443">Lipid metabolism</keyword>
<dbReference type="FunFam" id="3.40.50.720:FF:000112">
    <property type="entry name" value="Enoyl-[acyl-carrier-protein] reductase 1, mitochondrial"/>
    <property type="match status" value="1"/>
</dbReference>
<keyword evidence="9" id="KW-0496">Mitochondrion</keyword>
<dbReference type="GO" id="GO:0006633">
    <property type="term" value="P:fatty acid biosynthetic process"/>
    <property type="evidence" value="ECO:0007669"/>
    <property type="project" value="UniProtKB-KW"/>
</dbReference>
<evidence type="ECO:0000256" key="13">
    <source>
        <dbReference type="ARBA" id="ARBA00042123"/>
    </source>
</evidence>
<name>A0AAF5HZ00_STRER</name>
<dbReference type="InterPro" id="IPR036291">
    <property type="entry name" value="NAD(P)-bd_dom_sf"/>
</dbReference>
<dbReference type="SUPFAM" id="SSF50129">
    <property type="entry name" value="GroES-like"/>
    <property type="match status" value="1"/>
</dbReference>
<dbReference type="InterPro" id="IPR020843">
    <property type="entry name" value="ER"/>
</dbReference>
<reference evidence="19" key="1">
    <citation type="submission" date="2024-02" db="UniProtKB">
        <authorList>
            <consortium name="WormBaseParasite"/>
        </authorList>
    </citation>
    <scope>IDENTIFICATION</scope>
</reference>
<keyword evidence="4" id="KW-0276">Fatty acid metabolism</keyword>
<proteinExistence type="inferred from homology"/>
<sequence length="822" mass="94455">IMSEEKYWIIPSVCTYRDFTEENFDESIGDKFFTMRKNEQKIDDNTAKENDEVCKRQKSTTSLDSGVEDKEPPERYSTESDSSNSEQSSSNGLRKSYRKQSTEELLVRLNEIKKQNEAIEVKPKPKLQLKNFKTSNTLDCYKSIDTNVSLESNIHPQRMSRISAGQRNAIQFKNTVNTPVLLPKRSYSTEKVPVLKKIKVVRSTSLKNSNTKIPQPFNCKFPPSVRTTPVAVAKSLSSKISCFFSSRRSERTASEPPKLNRKSENNVDTQVCDVKVNRTNTILGNRYSNELKKGRLSKGKIVNIIERLSKILLIMLTNIIIGYKNDTVVKCPLNVVVEEKCSKRIHNLFTKFFSTHQIKNILDISIRPIFNNSISRGEVIRDIIIYFKSSINQYQYQTGMLAYVYLSKKMGPLKTMELFKNTISITIENMYPFIKQLLNMSNKLLKKNYNNCYVKNITYFSKYKFYYYFNDKMSSKKLFSLFSNVNIHLRRNLTGRKLVYEGYGEPLKVVKFQTTNIDENLVDDQIIVKWVACPINPADINQIQGVYPVKPTLPAIPGNEGCGIVIKTNEKEKNLKEGDLVIPRVSGLGTWRDYAVHKSSDVFKINKGFNIDDGATLQVNPPTAYRMLHDFVPLEKGDFVIQNGANSAVGRFLIQFCRIYGYKSINIVRDRDDINELKKELKDLGGDYIFTEQEFTTEGRKFSKCKLALNCVGGKSSLMLGRSLDHNGVLVTYGGMSKQPVQCLTGPFIFKNISLKGFWMSQWYNILENEDKRHKMYDDIYEMYKSGDLKNVKLQGSSLENYETTLKNIQSTKIKQIFRNDN</sequence>
<dbReference type="CDD" id="cd08290">
    <property type="entry name" value="ETR"/>
    <property type="match status" value="1"/>
</dbReference>
<evidence type="ECO:0000256" key="12">
    <source>
        <dbReference type="ARBA" id="ARBA00041058"/>
    </source>
</evidence>
<feature type="compositionally biased region" description="Basic and acidic residues" evidence="16">
    <location>
        <begin position="43"/>
        <end position="55"/>
    </location>
</feature>
<dbReference type="PANTHER" id="PTHR43981:SF2">
    <property type="entry name" value="ENOYL-[ACYL-CARRIER-PROTEIN] REDUCTASE, MITOCHONDRIAL"/>
    <property type="match status" value="1"/>
</dbReference>
<evidence type="ECO:0000256" key="3">
    <source>
        <dbReference type="ARBA" id="ARBA00022516"/>
    </source>
</evidence>
<dbReference type="SMART" id="SM00829">
    <property type="entry name" value="PKS_ER"/>
    <property type="match status" value="1"/>
</dbReference>
<evidence type="ECO:0000256" key="5">
    <source>
        <dbReference type="ARBA" id="ARBA00022857"/>
    </source>
</evidence>
<evidence type="ECO:0000256" key="1">
    <source>
        <dbReference type="ARBA" id="ARBA00004173"/>
    </source>
</evidence>
<dbReference type="Gene3D" id="3.90.180.10">
    <property type="entry name" value="Medium-chain alcohol dehydrogenases, catalytic domain"/>
    <property type="match status" value="1"/>
</dbReference>
<evidence type="ECO:0000256" key="11">
    <source>
        <dbReference type="ARBA" id="ARBA00038963"/>
    </source>
</evidence>
<organism evidence="18 19">
    <name type="scientific">Strongyloides stercoralis</name>
    <name type="common">Threadworm</name>
    <dbReference type="NCBI Taxonomy" id="6248"/>
    <lineage>
        <taxon>Eukaryota</taxon>
        <taxon>Metazoa</taxon>
        <taxon>Ecdysozoa</taxon>
        <taxon>Nematoda</taxon>
        <taxon>Chromadorea</taxon>
        <taxon>Rhabditida</taxon>
        <taxon>Tylenchina</taxon>
        <taxon>Panagrolaimomorpha</taxon>
        <taxon>Strongyloidoidea</taxon>
        <taxon>Strongyloididae</taxon>
        <taxon>Strongyloides</taxon>
    </lineage>
</organism>
<keyword evidence="6" id="KW-0809">Transit peptide</keyword>
<feature type="compositionally biased region" description="Basic and acidic residues" evidence="16">
    <location>
        <begin position="67"/>
        <end position="78"/>
    </location>
</feature>
<accession>A0AAF5HZ00</accession>
<evidence type="ECO:0000313" key="19">
    <source>
        <dbReference type="WBParaSite" id="TCONS_00003997.p1"/>
    </source>
</evidence>
<evidence type="ECO:0000256" key="9">
    <source>
        <dbReference type="ARBA" id="ARBA00023128"/>
    </source>
</evidence>
<dbReference type="GO" id="GO:0005739">
    <property type="term" value="C:mitochondrion"/>
    <property type="evidence" value="ECO:0007669"/>
    <property type="project" value="UniProtKB-SubCell"/>
</dbReference>
<keyword evidence="10" id="KW-0275">Fatty acid biosynthesis</keyword>
<keyword evidence="5" id="KW-0521">NADP</keyword>
<evidence type="ECO:0000256" key="10">
    <source>
        <dbReference type="ARBA" id="ARBA00023160"/>
    </source>
</evidence>
<dbReference type="Pfam" id="PF08240">
    <property type="entry name" value="ADH_N"/>
    <property type="match status" value="1"/>
</dbReference>
<keyword evidence="7" id="KW-0560">Oxidoreductase</keyword>
<evidence type="ECO:0000256" key="4">
    <source>
        <dbReference type="ARBA" id="ARBA00022832"/>
    </source>
</evidence>